<dbReference type="EMBL" id="CP064789">
    <property type="protein sequence ID" value="QSG11856.1"/>
    <property type="molecule type" value="Genomic_DNA"/>
</dbReference>
<protein>
    <submittedName>
        <fullName evidence="1">ABC-type nitrate/sulfonate/bicarbonate transportsystem, periplasmic component</fullName>
    </submittedName>
</protein>
<dbReference type="Pfam" id="PF13379">
    <property type="entry name" value="NMT1_2"/>
    <property type="match status" value="1"/>
</dbReference>
<proteinExistence type="predicted"/>
<dbReference type="SUPFAM" id="SSF53850">
    <property type="entry name" value="Periplasmic binding protein-like II"/>
    <property type="match status" value="1"/>
</dbReference>
<evidence type="ECO:0000313" key="1">
    <source>
        <dbReference type="EMBL" id="QSG11856.1"/>
    </source>
</evidence>
<dbReference type="AlphaFoldDB" id="A0A897NNR5"/>
<dbReference type="PANTHER" id="PTHR30024:SF42">
    <property type="entry name" value="ALIPHATIC SULFONATES-BINDING PROTEIN-RELATED"/>
    <property type="match status" value="1"/>
</dbReference>
<dbReference type="PANTHER" id="PTHR30024">
    <property type="entry name" value="ALIPHATIC SULFONATES-BINDING PROTEIN-RELATED"/>
    <property type="match status" value="1"/>
</dbReference>
<dbReference type="Gene3D" id="3.40.190.10">
    <property type="entry name" value="Periplasmic binding protein-like II"/>
    <property type="match status" value="1"/>
</dbReference>
<dbReference type="Proteomes" id="UP000663305">
    <property type="component" value="Chromosome"/>
</dbReference>
<gene>
    <name evidence="1" type="primary">tauA2</name>
    <name evidence="1" type="ORF">HSBGL_1439</name>
</gene>
<accession>A0A897NNR5</accession>
<name>A0A897NNR5_9EURY</name>
<evidence type="ECO:0000313" key="2">
    <source>
        <dbReference type="Proteomes" id="UP000663305"/>
    </source>
</evidence>
<reference evidence="1" key="1">
    <citation type="submission" date="2020-11" db="EMBL/GenBank/DDBJ databases">
        <title>Carbohydrate-dependent, anaerobic sulfur respiration: A novel catabolism in halophilic archaea.</title>
        <authorList>
            <person name="Sorokin D.Y."/>
            <person name="Messina E."/>
            <person name="Smedile F."/>
            <person name="La Cono V."/>
            <person name="Hallsworth J.E."/>
            <person name="Yakimov M.M."/>
        </authorList>
    </citation>
    <scope>NUCLEOTIDE SEQUENCE</scope>
    <source>
        <strain evidence="1">HSR-Bgl</strain>
    </source>
</reference>
<sequence length="393" mass="42373">MTSSRVLRSDEPTRTRSDRYGKIRKLLPIMVTLSQDIEYNRYSYGNILRYSGMMNRRAFLGSLGVASTTALSGCTVFGQNSGATGPVQLAYDAAPPHFQAVVMDREGWFEAMDADFETDEASCNSIVQLLTTGKADIGMIGVVPALVVADSDVEAHVVSASSKNGFVVLIAESVADRFEADSGGFDAVDGRRFTLGTYPKGSVSDITARYWISNEREASLEDVELVHLGGPGAARQALLAGEVDGAVIPEPTPTLIEERTDAPYQRVARVEQFIPGEPAGVTVVRDAFAEKRPDAVAAFIDRHASATQFIHDNPDQAATYMSDVYGGENALDASTARAALDSPATQYTTDPHDITSGAEVLAEYAHRLGKTDSRLTADELFDMSYYDRAVGDQ</sequence>
<organism evidence="1 2">
    <name type="scientific">Halapricum desulfuricans</name>
    <dbReference type="NCBI Taxonomy" id="2841257"/>
    <lineage>
        <taxon>Archaea</taxon>
        <taxon>Methanobacteriati</taxon>
        <taxon>Methanobacteriota</taxon>
        <taxon>Stenosarchaea group</taxon>
        <taxon>Halobacteria</taxon>
        <taxon>Halobacteriales</taxon>
        <taxon>Haloarculaceae</taxon>
        <taxon>Halapricum</taxon>
    </lineage>
</organism>